<reference evidence="6 7" key="1">
    <citation type="journal article" date="2016" name="Mol. Biol. Evol.">
        <title>Comparative Genomics of Early-Diverging Mushroom-Forming Fungi Provides Insights into the Origins of Lignocellulose Decay Capabilities.</title>
        <authorList>
            <person name="Nagy L.G."/>
            <person name="Riley R."/>
            <person name="Tritt A."/>
            <person name="Adam C."/>
            <person name="Daum C."/>
            <person name="Floudas D."/>
            <person name="Sun H."/>
            <person name="Yadav J.S."/>
            <person name="Pangilinan J."/>
            <person name="Larsson K.H."/>
            <person name="Matsuura K."/>
            <person name="Barry K."/>
            <person name="Labutti K."/>
            <person name="Kuo R."/>
            <person name="Ohm R.A."/>
            <person name="Bhattacharya S.S."/>
            <person name="Shirouzu T."/>
            <person name="Yoshinaga Y."/>
            <person name="Martin F.M."/>
            <person name="Grigoriev I.V."/>
            <person name="Hibbett D.S."/>
        </authorList>
    </citation>
    <scope>NUCLEOTIDE SEQUENCE [LARGE SCALE GENOMIC DNA]</scope>
    <source>
        <strain evidence="6 7">93-53</strain>
    </source>
</reference>
<dbReference type="Proteomes" id="UP000076871">
    <property type="component" value="Unassembled WGS sequence"/>
</dbReference>
<sequence length="245" mass="28278">MKGAILIRGPQQRLRSLPVYTRGVATHGYTSHAGTPGKPIADLRDKLAFPSYENCPGEHSIDDRYLRVQGAVATRKRHWCYFGEVVDYMVFGRVHLHVRDASGRVVLASFYDDEDRGSRYLKGGRLQKGDTMAHLYPFRHQFFDGQVGFRMESTNQVKIIPCTLNDLRLANDKLQTSLPITCWAPGCSNKEDLQLCNKCKTARYCVPEHQTKAWQRKHEQECQALRELSWFLSRDWTTFKSRFSF</sequence>
<evidence type="ECO:0000313" key="6">
    <source>
        <dbReference type="EMBL" id="KZT10520.1"/>
    </source>
</evidence>
<dbReference type="SUPFAM" id="SSF144232">
    <property type="entry name" value="HIT/MYND zinc finger-like"/>
    <property type="match status" value="1"/>
</dbReference>
<proteinExistence type="predicted"/>
<keyword evidence="1" id="KW-0479">Metal-binding</keyword>
<feature type="domain" description="MYND-type" evidence="5">
    <location>
        <begin position="184"/>
        <end position="222"/>
    </location>
</feature>
<keyword evidence="7" id="KW-1185">Reference proteome</keyword>
<accession>A0A165GLL0</accession>
<dbReference type="GeneID" id="63822549"/>
<dbReference type="EMBL" id="KV427609">
    <property type="protein sequence ID" value="KZT10520.1"/>
    <property type="molecule type" value="Genomic_DNA"/>
</dbReference>
<gene>
    <name evidence="6" type="ORF">LAESUDRAFT_673310</name>
</gene>
<evidence type="ECO:0000256" key="4">
    <source>
        <dbReference type="PROSITE-ProRule" id="PRU00134"/>
    </source>
</evidence>
<dbReference type="InParanoid" id="A0A165GLL0"/>
<dbReference type="STRING" id="1314785.A0A165GLL0"/>
<protein>
    <recommendedName>
        <fullName evidence="5">MYND-type domain-containing protein</fullName>
    </recommendedName>
</protein>
<name>A0A165GLL0_9APHY</name>
<keyword evidence="2 4" id="KW-0863">Zinc-finger</keyword>
<keyword evidence="3" id="KW-0862">Zinc</keyword>
<dbReference type="Pfam" id="PF01753">
    <property type="entry name" value="zf-MYND"/>
    <property type="match status" value="1"/>
</dbReference>
<evidence type="ECO:0000259" key="5">
    <source>
        <dbReference type="PROSITE" id="PS50865"/>
    </source>
</evidence>
<evidence type="ECO:0000256" key="1">
    <source>
        <dbReference type="ARBA" id="ARBA00022723"/>
    </source>
</evidence>
<dbReference type="PROSITE" id="PS50865">
    <property type="entry name" value="ZF_MYND_2"/>
    <property type="match status" value="1"/>
</dbReference>
<dbReference type="Gene3D" id="6.10.140.2220">
    <property type="match status" value="1"/>
</dbReference>
<evidence type="ECO:0000256" key="3">
    <source>
        <dbReference type="ARBA" id="ARBA00022833"/>
    </source>
</evidence>
<dbReference type="RefSeq" id="XP_040768260.1">
    <property type="nucleotide sequence ID" value="XM_040905519.1"/>
</dbReference>
<dbReference type="GO" id="GO:0008270">
    <property type="term" value="F:zinc ion binding"/>
    <property type="evidence" value="ECO:0007669"/>
    <property type="project" value="UniProtKB-KW"/>
</dbReference>
<dbReference type="InterPro" id="IPR002893">
    <property type="entry name" value="Znf_MYND"/>
</dbReference>
<evidence type="ECO:0000313" key="7">
    <source>
        <dbReference type="Proteomes" id="UP000076871"/>
    </source>
</evidence>
<evidence type="ECO:0000256" key="2">
    <source>
        <dbReference type="ARBA" id="ARBA00022771"/>
    </source>
</evidence>
<dbReference type="OrthoDB" id="265717at2759"/>
<dbReference type="AlphaFoldDB" id="A0A165GLL0"/>
<organism evidence="6 7">
    <name type="scientific">Laetiporus sulphureus 93-53</name>
    <dbReference type="NCBI Taxonomy" id="1314785"/>
    <lineage>
        <taxon>Eukaryota</taxon>
        <taxon>Fungi</taxon>
        <taxon>Dikarya</taxon>
        <taxon>Basidiomycota</taxon>
        <taxon>Agaricomycotina</taxon>
        <taxon>Agaricomycetes</taxon>
        <taxon>Polyporales</taxon>
        <taxon>Laetiporus</taxon>
    </lineage>
</organism>